<dbReference type="SUPFAM" id="SSF88946">
    <property type="entry name" value="Sigma2 domain of RNA polymerase sigma factors"/>
    <property type="match status" value="1"/>
</dbReference>
<dbReference type="GO" id="GO:0003677">
    <property type="term" value="F:DNA binding"/>
    <property type="evidence" value="ECO:0007669"/>
    <property type="project" value="UniProtKB-KW"/>
</dbReference>
<dbReference type="PANTHER" id="PTHR43133:SF66">
    <property type="entry name" value="ECF RNA POLYMERASE SIGMA FACTOR SIGK"/>
    <property type="match status" value="1"/>
</dbReference>
<comment type="caution">
    <text evidence="8">The sequence shown here is derived from an EMBL/GenBank/DDBJ whole genome shotgun (WGS) entry which is preliminary data.</text>
</comment>
<evidence type="ECO:0000256" key="4">
    <source>
        <dbReference type="ARBA" id="ARBA00023125"/>
    </source>
</evidence>
<evidence type="ECO:0000256" key="2">
    <source>
        <dbReference type="ARBA" id="ARBA00023015"/>
    </source>
</evidence>
<feature type="domain" description="RNA polymerase sigma-70 region 4" evidence="7">
    <location>
        <begin position="134"/>
        <end position="182"/>
    </location>
</feature>
<evidence type="ECO:0000259" key="7">
    <source>
        <dbReference type="Pfam" id="PF04545"/>
    </source>
</evidence>
<dbReference type="OrthoDB" id="9784272at2"/>
<dbReference type="AlphaFoldDB" id="A0A318RK99"/>
<dbReference type="GO" id="GO:0016987">
    <property type="term" value="F:sigma factor activity"/>
    <property type="evidence" value="ECO:0007669"/>
    <property type="project" value="UniProtKB-KW"/>
</dbReference>
<dbReference type="RefSeq" id="WP_110473110.1">
    <property type="nucleotide sequence ID" value="NZ_QJSP01000042.1"/>
</dbReference>
<dbReference type="Gene3D" id="1.10.1740.10">
    <property type="match status" value="1"/>
</dbReference>
<dbReference type="InterPro" id="IPR013324">
    <property type="entry name" value="RNA_pol_sigma_r3/r4-like"/>
</dbReference>
<dbReference type="NCBIfam" id="TIGR02937">
    <property type="entry name" value="sigma70-ECF"/>
    <property type="match status" value="1"/>
</dbReference>
<protein>
    <submittedName>
        <fullName evidence="8">RNA polymerase sigma-70 factor (ECF subfamily)</fullName>
    </submittedName>
</protein>
<evidence type="ECO:0000259" key="6">
    <source>
        <dbReference type="Pfam" id="PF04542"/>
    </source>
</evidence>
<keyword evidence="3" id="KW-0731">Sigma factor</keyword>
<proteinExistence type="inferred from homology"/>
<dbReference type="Gene3D" id="1.10.10.10">
    <property type="entry name" value="Winged helix-like DNA-binding domain superfamily/Winged helix DNA-binding domain"/>
    <property type="match status" value="1"/>
</dbReference>
<evidence type="ECO:0000313" key="8">
    <source>
        <dbReference type="EMBL" id="PYE11110.1"/>
    </source>
</evidence>
<reference evidence="8 9" key="1">
    <citation type="submission" date="2018-06" db="EMBL/GenBank/DDBJ databases">
        <title>Genomic Encyclopedia of Type Strains, Phase IV (KMG-IV): sequencing the most valuable type-strain genomes for metagenomic binning, comparative biology and taxonomic classification.</title>
        <authorList>
            <person name="Goeker M."/>
        </authorList>
    </citation>
    <scope>NUCLEOTIDE SEQUENCE [LARGE SCALE GENOMIC DNA]</scope>
    <source>
        <strain evidence="8 9">DSM 45521</strain>
    </source>
</reference>
<dbReference type="EMBL" id="QJSP01000042">
    <property type="protein sequence ID" value="PYE11110.1"/>
    <property type="molecule type" value="Genomic_DNA"/>
</dbReference>
<dbReference type="InterPro" id="IPR014284">
    <property type="entry name" value="RNA_pol_sigma-70_dom"/>
</dbReference>
<dbReference type="Pfam" id="PF04542">
    <property type="entry name" value="Sigma70_r2"/>
    <property type="match status" value="1"/>
</dbReference>
<dbReference type="SUPFAM" id="SSF88659">
    <property type="entry name" value="Sigma3 and sigma4 domains of RNA polymerase sigma factors"/>
    <property type="match status" value="1"/>
</dbReference>
<sequence length="188" mass="21359">MRQPRRQVDQDQLAAWLALVAEADEAAFTALYRATVTQLRGLIMTTVRDHHLTEDTLQQVFVEVWLKAGHYDPQRGKALSWLMMLARRRAIDRVRGEEVARRQLAAHTALIDLVAPAADERVLVSSEHCEVRSALATLTGRQRRSIDMVYYHHRTASSAADELGINLPAFKSRIRGGITQLRRELTRP</sequence>
<dbReference type="Proteomes" id="UP000247591">
    <property type="component" value="Unassembled WGS sequence"/>
</dbReference>
<keyword evidence="9" id="KW-1185">Reference proteome</keyword>
<evidence type="ECO:0000313" key="9">
    <source>
        <dbReference type="Proteomes" id="UP000247591"/>
    </source>
</evidence>
<keyword evidence="5" id="KW-0804">Transcription</keyword>
<feature type="domain" description="RNA polymerase sigma-70 region 2" evidence="6">
    <location>
        <begin position="31"/>
        <end position="97"/>
    </location>
</feature>
<organism evidence="8 9">
    <name type="scientific">Williamsia limnetica</name>
    <dbReference type="NCBI Taxonomy" id="882452"/>
    <lineage>
        <taxon>Bacteria</taxon>
        <taxon>Bacillati</taxon>
        <taxon>Actinomycetota</taxon>
        <taxon>Actinomycetes</taxon>
        <taxon>Mycobacteriales</taxon>
        <taxon>Nocardiaceae</taxon>
        <taxon>Williamsia</taxon>
    </lineage>
</organism>
<dbReference type="InterPro" id="IPR007627">
    <property type="entry name" value="RNA_pol_sigma70_r2"/>
</dbReference>
<dbReference type="GO" id="GO:0006352">
    <property type="term" value="P:DNA-templated transcription initiation"/>
    <property type="evidence" value="ECO:0007669"/>
    <property type="project" value="InterPro"/>
</dbReference>
<evidence type="ECO:0000256" key="3">
    <source>
        <dbReference type="ARBA" id="ARBA00023082"/>
    </source>
</evidence>
<dbReference type="InterPro" id="IPR013325">
    <property type="entry name" value="RNA_pol_sigma_r2"/>
</dbReference>
<dbReference type="InterPro" id="IPR036388">
    <property type="entry name" value="WH-like_DNA-bd_sf"/>
</dbReference>
<evidence type="ECO:0000256" key="5">
    <source>
        <dbReference type="ARBA" id="ARBA00023163"/>
    </source>
</evidence>
<dbReference type="PANTHER" id="PTHR43133">
    <property type="entry name" value="RNA POLYMERASE ECF-TYPE SIGMA FACTO"/>
    <property type="match status" value="1"/>
</dbReference>
<evidence type="ECO:0000256" key="1">
    <source>
        <dbReference type="ARBA" id="ARBA00010641"/>
    </source>
</evidence>
<gene>
    <name evidence="8" type="ORF">DFR67_1422</name>
</gene>
<keyword evidence="4" id="KW-0238">DNA-binding</keyword>
<accession>A0A318RK99</accession>
<dbReference type="InterPro" id="IPR039425">
    <property type="entry name" value="RNA_pol_sigma-70-like"/>
</dbReference>
<comment type="similarity">
    <text evidence="1">Belongs to the sigma-70 factor family. ECF subfamily.</text>
</comment>
<keyword evidence="2" id="KW-0805">Transcription regulation</keyword>
<name>A0A318RK99_WILLI</name>
<dbReference type="InterPro" id="IPR007630">
    <property type="entry name" value="RNA_pol_sigma70_r4"/>
</dbReference>
<dbReference type="Pfam" id="PF04545">
    <property type="entry name" value="Sigma70_r4"/>
    <property type="match status" value="1"/>
</dbReference>